<dbReference type="Proteomes" id="UP000515734">
    <property type="component" value="Chromosome"/>
</dbReference>
<dbReference type="EMBL" id="AP023287">
    <property type="protein sequence ID" value="BCI51204.1"/>
    <property type="molecule type" value="Genomic_DNA"/>
</dbReference>
<evidence type="ECO:0000256" key="3">
    <source>
        <dbReference type="ARBA" id="ARBA00022553"/>
    </source>
</evidence>
<dbReference type="CDD" id="cd16917">
    <property type="entry name" value="HATPase_UhpB-NarQ-NarX-like"/>
    <property type="match status" value="1"/>
</dbReference>
<dbReference type="Gene3D" id="3.30.450.40">
    <property type="match status" value="1"/>
</dbReference>
<organism evidence="11 12">
    <name type="scientific">Mycolicibacterium litorale</name>
    <dbReference type="NCBI Taxonomy" id="758802"/>
    <lineage>
        <taxon>Bacteria</taxon>
        <taxon>Bacillati</taxon>
        <taxon>Actinomycetota</taxon>
        <taxon>Actinomycetes</taxon>
        <taxon>Mycobacteriales</taxon>
        <taxon>Mycobacteriaceae</taxon>
        <taxon>Mycolicibacterium</taxon>
    </lineage>
</organism>
<evidence type="ECO:0000256" key="1">
    <source>
        <dbReference type="ARBA" id="ARBA00000085"/>
    </source>
</evidence>
<keyword evidence="3" id="KW-0597">Phosphoprotein</keyword>
<name>A0A6S6NXT7_9MYCO</name>
<dbReference type="GO" id="GO:0005524">
    <property type="term" value="F:ATP binding"/>
    <property type="evidence" value="ECO:0007669"/>
    <property type="project" value="UniProtKB-KW"/>
</dbReference>
<dbReference type="AlphaFoldDB" id="A0A6S6NXT7"/>
<dbReference type="InterPro" id="IPR050482">
    <property type="entry name" value="Sensor_HK_TwoCompSys"/>
</dbReference>
<dbReference type="InterPro" id="IPR003594">
    <property type="entry name" value="HATPase_dom"/>
</dbReference>
<dbReference type="GO" id="GO:0000155">
    <property type="term" value="F:phosphorelay sensor kinase activity"/>
    <property type="evidence" value="ECO:0007669"/>
    <property type="project" value="InterPro"/>
</dbReference>
<evidence type="ECO:0000256" key="4">
    <source>
        <dbReference type="ARBA" id="ARBA00022679"/>
    </source>
</evidence>
<evidence type="ECO:0000256" key="7">
    <source>
        <dbReference type="ARBA" id="ARBA00022840"/>
    </source>
</evidence>
<dbReference type="SUPFAM" id="SSF55874">
    <property type="entry name" value="ATPase domain of HSP90 chaperone/DNA topoisomerase II/histidine kinase"/>
    <property type="match status" value="1"/>
</dbReference>
<evidence type="ECO:0000256" key="6">
    <source>
        <dbReference type="ARBA" id="ARBA00022777"/>
    </source>
</evidence>
<dbReference type="InterPro" id="IPR011712">
    <property type="entry name" value="Sig_transdc_His_kin_sub3_dim/P"/>
</dbReference>
<proteinExistence type="predicted"/>
<dbReference type="Pfam" id="PF02518">
    <property type="entry name" value="HATPase_c"/>
    <property type="match status" value="1"/>
</dbReference>
<dbReference type="SMART" id="SM00387">
    <property type="entry name" value="HATPase_c"/>
    <property type="match status" value="1"/>
</dbReference>
<evidence type="ECO:0000259" key="10">
    <source>
        <dbReference type="SMART" id="SM00387"/>
    </source>
</evidence>
<accession>A0A6S6NXT7</accession>
<keyword evidence="8" id="KW-0902">Two-component regulatory system</keyword>
<dbReference type="GO" id="GO:0016020">
    <property type="term" value="C:membrane"/>
    <property type="evidence" value="ECO:0007669"/>
    <property type="project" value="InterPro"/>
</dbReference>
<dbReference type="SUPFAM" id="SSF55781">
    <property type="entry name" value="GAF domain-like"/>
    <property type="match status" value="1"/>
</dbReference>
<dbReference type="PANTHER" id="PTHR24421:SF10">
    <property type="entry name" value="NITRATE_NITRITE SENSOR PROTEIN NARQ"/>
    <property type="match status" value="1"/>
</dbReference>
<reference evidence="11 12" key="1">
    <citation type="submission" date="2020-07" db="EMBL/GenBank/DDBJ databases">
        <title>Complete genome sequence of Mycolicibacterium litorale like strain isolated from cardiac implantable electronic device infection.</title>
        <authorList>
            <person name="Fukano H."/>
            <person name="Miyama H."/>
            <person name="Hoshino Y."/>
        </authorList>
    </citation>
    <scope>NUCLEOTIDE SEQUENCE [LARGE SCALE GENOMIC DNA]</scope>
    <source>
        <strain evidence="11 12">NIIDNTM18</strain>
    </source>
</reference>
<dbReference type="EC" id="2.7.13.3" evidence="2"/>
<feature type="domain" description="Histidine kinase/HSP90-like ATPase" evidence="10">
    <location>
        <begin position="254"/>
        <end position="344"/>
    </location>
</feature>
<keyword evidence="4" id="KW-0808">Transferase</keyword>
<keyword evidence="6 11" id="KW-0418">Kinase</keyword>
<dbReference type="Gene3D" id="3.30.565.10">
    <property type="entry name" value="Histidine kinase-like ATPase, C-terminal domain"/>
    <property type="match status" value="1"/>
</dbReference>
<comment type="catalytic activity">
    <reaction evidence="1">
        <text>ATP + protein L-histidine = ADP + protein N-phospho-L-histidine.</text>
        <dbReference type="EC" id="2.7.13.3"/>
    </reaction>
</comment>
<evidence type="ECO:0000256" key="2">
    <source>
        <dbReference type="ARBA" id="ARBA00012438"/>
    </source>
</evidence>
<dbReference type="InterPro" id="IPR003018">
    <property type="entry name" value="GAF"/>
</dbReference>
<dbReference type="GO" id="GO:0046983">
    <property type="term" value="F:protein dimerization activity"/>
    <property type="evidence" value="ECO:0007669"/>
    <property type="project" value="InterPro"/>
</dbReference>
<evidence type="ECO:0000256" key="8">
    <source>
        <dbReference type="ARBA" id="ARBA00023012"/>
    </source>
</evidence>
<keyword evidence="5" id="KW-0547">Nucleotide-binding</keyword>
<protein>
    <recommendedName>
        <fullName evidence="2">histidine kinase</fullName>
        <ecNumber evidence="2">2.7.13.3</ecNumber>
    </recommendedName>
</protein>
<evidence type="ECO:0000313" key="11">
    <source>
        <dbReference type="EMBL" id="BCI51204.1"/>
    </source>
</evidence>
<evidence type="ECO:0000256" key="5">
    <source>
        <dbReference type="ARBA" id="ARBA00022741"/>
    </source>
</evidence>
<dbReference type="Gene3D" id="1.20.5.1930">
    <property type="match status" value="1"/>
</dbReference>
<sequence length="351" mass="37424">MFAAVTKEIRHRFRPLTARMIRFESQGSATIVANEGTEGPHVSVGEEWTNFPEHGLTAVVWRTGRPARVDDYREIPGGEPYLLEGLVSAVAVPIYVSGRLWGFIAIGSATGPLPSDAEERLSEFTDLTATAIAAAQSRAELIASRARIVAAADNARQRIERNLHDGVQQQLVTLALQVSMLVEYPELDAGVRSELENIAAGLRTALTELREIARGVHPAVLTKAGLGPALRALASRSALPIRVRAQVPGRLPPPVEVGAYYVVSESLANAAKHARATHADVVAALDDGVLRVSVSDDGIGGAVAAEGTGLMGLRDRVETLRGRLTIDSPVGGGTRIRCEIPVEPLTEIRGR</sequence>
<gene>
    <name evidence="11" type="ORF">NIIDNTM18_04820</name>
</gene>
<dbReference type="PANTHER" id="PTHR24421">
    <property type="entry name" value="NITRATE/NITRITE SENSOR PROTEIN NARX-RELATED"/>
    <property type="match status" value="1"/>
</dbReference>
<evidence type="ECO:0000259" key="9">
    <source>
        <dbReference type="SMART" id="SM00065"/>
    </source>
</evidence>
<evidence type="ECO:0000313" key="12">
    <source>
        <dbReference type="Proteomes" id="UP000515734"/>
    </source>
</evidence>
<dbReference type="InterPro" id="IPR036890">
    <property type="entry name" value="HATPase_C_sf"/>
</dbReference>
<dbReference type="Pfam" id="PF13185">
    <property type="entry name" value="GAF_2"/>
    <property type="match status" value="1"/>
</dbReference>
<dbReference type="Pfam" id="PF07730">
    <property type="entry name" value="HisKA_3"/>
    <property type="match status" value="1"/>
</dbReference>
<feature type="domain" description="GAF" evidence="9">
    <location>
        <begin position="1"/>
        <end position="142"/>
    </location>
</feature>
<keyword evidence="7" id="KW-0067">ATP-binding</keyword>
<dbReference type="InterPro" id="IPR029016">
    <property type="entry name" value="GAF-like_dom_sf"/>
</dbReference>
<dbReference type="SMART" id="SM00065">
    <property type="entry name" value="GAF"/>
    <property type="match status" value="1"/>
</dbReference>